<dbReference type="AlphaFoldDB" id="A0A072P9M0"/>
<reference evidence="4 5" key="1">
    <citation type="submission" date="2013-03" db="EMBL/GenBank/DDBJ databases">
        <title>The Genome Sequence of Exophiala aquamarina CBS 119918.</title>
        <authorList>
            <consortium name="The Broad Institute Genomics Platform"/>
            <person name="Cuomo C."/>
            <person name="de Hoog S."/>
            <person name="Gorbushina A."/>
            <person name="Walker B."/>
            <person name="Young S.K."/>
            <person name="Zeng Q."/>
            <person name="Gargeya S."/>
            <person name="Fitzgerald M."/>
            <person name="Haas B."/>
            <person name="Abouelleil A."/>
            <person name="Allen A.W."/>
            <person name="Alvarado L."/>
            <person name="Arachchi H.M."/>
            <person name="Berlin A.M."/>
            <person name="Chapman S.B."/>
            <person name="Gainer-Dewar J."/>
            <person name="Goldberg J."/>
            <person name="Griggs A."/>
            <person name="Gujja S."/>
            <person name="Hansen M."/>
            <person name="Howarth C."/>
            <person name="Imamovic A."/>
            <person name="Ireland A."/>
            <person name="Larimer J."/>
            <person name="McCowan C."/>
            <person name="Murphy C."/>
            <person name="Pearson M."/>
            <person name="Poon T.W."/>
            <person name="Priest M."/>
            <person name="Roberts A."/>
            <person name="Saif S."/>
            <person name="Shea T."/>
            <person name="Sisk P."/>
            <person name="Sykes S."/>
            <person name="Wortman J."/>
            <person name="Nusbaum C."/>
            <person name="Birren B."/>
        </authorList>
    </citation>
    <scope>NUCLEOTIDE SEQUENCE [LARGE SCALE GENOMIC DNA]</scope>
    <source>
        <strain evidence="4 5">CBS 119918</strain>
    </source>
</reference>
<keyword evidence="5" id="KW-1185">Reference proteome</keyword>
<feature type="compositionally biased region" description="Basic and acidic residues" evidence="2">
    <location>
        <begin position="912"/>
        <end position="927"/>
    </location>
</feature>
<feature type="compositionally biased region" description="Basic residues" evidence="2">
    <location>
        <begin position="371"/>
        <end position="380"/>
    </location>
</feature>
<accession>A0A072P9M0</accession>
<feature type="domain" description="CCZ1/INTU/HSP4 first Longin" evidence="3">
    <location>
        <begin position="84"/>
        <end position="140"/>
    </location>
</feature>
<dbReference type="PANTHER" id="PTHR13056:SF0">
    <property type="entry name" value="VACUOLAR FUSION PROTEIN CCZ1 HOMOLOG-RELATED"/>
    <property type="match status" value="1"/>
</dbReference>
<feature type="compositionally biased region" description="Polar residues" evidence="2">
    <location>
        <begin position="630"/>
        <end position="639"/>
    </location>
</feature>
<evidence type="ECO:0000259" key="3">
    <source>
        <dbReference type="Pfam" id="PF19031"/>
    </source>
</evidence>
<feature type="region of interest" description="Disordered" evidence="2">
    <location>
        <begin position="627"/>
        <end position="663"/>
    </location>
</feature>
<feature type="region of interest" description="Disordered" evidence="2">
    <location>
        <begin position="442"/>
        <end position="470"/>
    </location>
</feature>
<feature type="compositionally biased region" description="Polar residues" evidence="2">
    <location>
        <begin position="145"/>
        <end position="154"/>
    </location>
</feature>
<feature type="region of interest" description="Disordered" evidence="2">
    <location>
        <begin position="500"/>
        <end position="524"/>
    </location>
</feature>
<dbReference type="InterPro" id="IPR043987">
    <property type="entry name" value="CCZ1/INTU/HSP4_longin_1"/>
</dbReference>
<dbReference type="RefSeq" id="XP_013259052.1">
    <property type="nucleotide sequence ID" value="XM_013403598.1"/>
</dbReference>
<feature type="region of interest" description="Disordered" evidence="2">
    <location>
        <begin position="889"/>
        <end position="978"/>
    </location>
</feature>
<dbReference type="Pfam" id="PF19031">
    <property type="entry name" value="Intu_longin_1"/>
    <property type="match status" value="1"/>
</dbReference>
<feature type="region of interest" description="Disordered" evidence="2">
    <location>
        <begin position="583"/>
        <end position="602"/>
    </location>
</feature>
<protein>
    <recommendedName>
        <fullName evidence="3">CCZ1/INTU/HSP4 first Longin domain-containing protein</fullName>
    </recommendedName>
</protein>
<evidence type="ECO:0000256" key="2">
    <source>
        <dbReference type="SAM" id="MobiDB-lite"/>
    </source>
</evidence>
<dbReference type="VEuPathDB" id="FungiDB:A1O9_08043"/>
<feature type="compositionally biased region" description="Basic and acidic residues" evidence="2">
    <location>
        <begin position="953"/>
        <end position="962"/>
    </location>
</feature>
<dbReference type="EMBL" id="AMGV01000006">
    <property type="protein sequence ID" value="KEF56462.1"/>
    <property type="molecule type" value="Genomic_DNA"/>
</dbReference>
<sequence length="1002" mass="110279">MSASSSINGLRVVPARLSYLAIYNPSLGPTDETVSDQIVFYYSQRHEAELERRRCEKHDAKNEANDASVQKVRQDSDAATENDPEQNERLRQVGLAQGMMDFVKNFSNGVPLESIESEKSRVVLKELEPQWWILASIELTQLPATTTANPSTMQRAAGSGKDRGEGHKTPTTDVVEYSSREVAPAQLLLRQMIQANRLFLLHHASSLTELWKRHAGNRHLFCNLLDRYWTRFIWNWDVLLHGNPAVELFDGIKLAGGGELGVGVGEEGWGSGEREVLEGFANRTDGLLDLVVGRYGDAPLPGTPTESPPRKPLPWLGNAESSGNQDGVIFSGIGGISRRSLATISQWMESIFAYGESAYGVGENPASRPREGKKTRRSRAKGAQYVPSRDSERKKRSQHQQRRSPHGPAAELRQKAIENNLNSPRIPAPLVNVVERSLDEAVAKATGGSTSKSPEQEETHRGNKQTADIQEDGTLFGAEKMMKYLSLGYGSTWTLNPKGFNSSPSLDEPSHAPAPQGGHDSPVVQTHPVEDLQQVDPTPEVSDEDETPFVQRLEQSIGRFLIGLSGDLENTEFEEDELDISKPDGIVRPKADSSVPLPPASRTTNRIFLRTLTVEMSSSRFSQLAASSRPLSRNAPSSFKDSEYSARGEGKTSASASIDGSHPNVSHERVQVAVYIHQPFMFVFLFQLRTPNLSMPGFYRSIHHTLGPLQKSLLRSTDPSIWQERMQEAMGSAPGADPAGAEDQRSRLLTQSPLEIYDFVYDPVKLTIRTSIPNIPVLGSLAAEGLQRYHQSDRPITVSGSWYTLGIPLGTFSVSGSSSPTNRAGLVKRDWTRVDALNTYTHVLNIWAATRARGPAFSESQAEREEIERSVKTSRGWWVLWMRIGARKESPDENNDASSAKASQEVISAKSKVREAKEAFLVRRSPQDRTSAARDASGTRGEPRSISSSGRWLLRDHPRSRDASGSGGGLSASSATTNARAVGEGVGVDARKWIERLIRLSM</sequence>
<dbReference type="STRING" id="1182545.A0A072P9M0"/>
<feature type="region of interest" description="Disordered" evidence="2">
    <location>
        <begin position="359"/>
        <end position="410"/>
    </location>
</feature>
<dbReference type="PANTHER" id="PTHR13056">
    <property type="entry name" value="VACUOLAR FUSION PROTEIN CCZ1 HOMOLOG-RELATED"/>
    <property type="match status" value="1"/>
</dbReference>
<proteinExistence type="inferred from homology"/>
<evidence type="ECO:0000256" key="1">
    <source>
        <dbReference type="ARBA" id="ARBA00005352"/>
    </source>
</evidence>
<feature type="region of interest" description="Disordered" evidence="2">
    <location>
        <begin position="298"/>
        <end position="320"/>
    </location>
</feature>
<dbReference type="GO" id="GO:0016192">
    <property type="term" value="P:vesicle-mediated transport"/>
    <property type="evidence" value="ECO:0007669"/>
    <property type="project" value="InterPro"/>
</dbReference>
<dbReference type="Proteomes" id="UP000027920">
    <property type="component" value="Unassembled WGS sequence"/>
</dbReference>
<comment type="similarity">
    <text evidence="1">Belongs to the CCZ1 family.</text>
</comment>
<dbReference type="OrthoDB" id="240546at2759"/>
<dbReference type="GeneID" id="25282956"/>
<name>A0A072P9M0_9EURO</name>
<evidence type="ECO:0000313" key="5">
    <source>
        <dbReference type="Proteomes" id="UP000027920"/>
    </source>
</evidence>
<feature type="compositionally biased region" description="Polar residues" evidence="2">
    <location>
        <begin position="896"/>
        <end position="906"/>
    </location>
</feature>
<dbReference type="GO" id="GO:0035658">
    <property type="term" value="C:Mon1-Ccz1 complex"/>
    <property type="evidence" value="ECO:0007669"/>
    <property type="project" value="InterPro"/>
</dbReference>
<organism evidence="4 5">
    <name type="scientific">Exophiala aquamarina CBS 119918</name>
    <dbReference type="NCBI Taxonomy" id="1182545"/>
    <lineage>
        <taxon>Eukaryota</taxon>
        <taxon>Fungi</taxon>
        <taxon>Dikarya</taxon>
        <taxon>Ascomycota</taxon>
        <taxon>Pezizomycotina</taxon>
        <taxon>Eurotiomycetes</taxon>
        <taxon>Chaetothyriomycetidae</taxon>
        <taxon>Chaetothyriales</taxon>
        <taxon>Herpotrichiellaceae</taxon>
        <taxon>Exophiala</taxon>
    </lineage>
</organism>
<dbReference type="HOGENOM" id="CLU_009628_0_0_1"/>
<feature type="region of interest" description="Disordered" evidence="2">
    <location>
        <begin position="145"/>
        <end position="173"/>
    </location>
</feature>
<gene>
    <name evidence="4" type="ORF">A1O9_08043</name>
</gene>
<evidence type="ECO:0000313" key="4">
    <source>
        <dbReference type="EMBL" id="KEF56462.1"/>
    </source>
</evidence>
<dbReference type="InterPro" id="IPR013176">
    <property type="entry name" value="Ccz1"/>
</dbReference>
<feature type="region of interest" description="Disordered" evidence="2">
    <location>
        <begin position="57"/>
        <end position="88"/>
    </location>
</feature>
<feature type="compositionally biased region" description="Basic and acidic residues" evidence="2">
    <location>
        <begin position="160"/>
        <end position="170"/>
    </location>
</feature>
<comment type="caution">
    <text evidence="4">The sequence shown here is derived from an EMBL/GenBank/DDBJ whole genome shotgun (WGS) entry which is preliminary data.</text>
</comment>
<feature type="compositionally biased region" description="Basic residues" evidence="2">
    <location>
        <begin position="394"/>
        <end position="405"/>
    </location>
</feature>
<feature type="compositionally biased region" description="Basic and acidic residues" evidence="2">
    <location>
        <begin position="640"/>
        <end position="650"/>
    </location>
</feature>